<dbReference type="InterPro" id="IPR050156">
    <property type="entry name" value="TC-AMP_synthase_SUA5"/>
</dbReference>
<comment type="subcellular location">
    <subcellularLocation>
        <location evidence="1 13">Cytoplasm</location>
    </subcellularLocation>
</comment>
<feature type="domain" description="YrdC-like" evidence="15">
    <location>
        <begin position="11"/>
        <end position="197"/>
    </location>
</feature>
<dbReference type="PROSITE" id="PS51163">
    <property type="entry name" value="YRDC"/>
    <property type="match status" value="1"/>
</dbReference>
<dbReference type="GO" id="GO:0000049">
    <property type="term" value="F:tRNA binding"/>
    <property type="evidence" value="ECO:0007669"/>
    <property type="project" value="TreeGrafter"/>
</dbReference>
<dbReference type="EC" id="2.7.7.87" evidence="3 13"/>
<dbReference type="GO" id="GO:0006450">
    <property type="term" value="P:regulation of translational fidelity"/>
    <property type="evidence" value="ECO:0007669"/>
    <property type="project" value="TreeGrafter"/>
</dbReference>
<accession>A0A516TPM0</accession>
<evidence type="ECO:0000256" key="9">
    <source>
        <dbReference type="ARBA" id="ARBA00022741"/>
    </source>
</evidence>
<dbReference type="Proteomes" id="UP000315925">
    <property type="component" value="Chromosome"/>
</dbReference>
<feature type="binding site" evidence="14">
    <location>
        <position position="149"/>
    </location>
    <ligand>
        <name>ATP</name>
        <dbReference type="ChEBI" id="CHEBI:30616"/>
    </ligand>
</feature>
<proteinExistence type="inferred from homology"/>
<feature type="binding site" evidence="14">
    <location>
        <position position="139"/>
    </location>
    <ligand>
        <name>L-threonine</name>
        <dbReference type="ChEBI" id="CHEBI:57926"/>
    </ligand>
</feature>
<evidence type="ECO:0000256" key="7">
    <source>
        <dbReference type="ARBA" id="ARBA00022694"/>
    </source>
</evidence>
<evidence type="ECO:0000256" key="6">
    <source>
        <dbReference type="ARBA" id="ARBA00022679"/>
    </source>
</evidence>
<dbReference type="KEGG" id="mkc:kam1_1977"/>
<dbReference type="OrthoDB" id="9814580at2"/>
<dbReference type="AlphaFoldDB" id="A0A516TPM0"/>
<feature type="binding site" evidence="14">
    <location>
        <position position="119"/>
    </location>
    <ligand>
        <name>L-threonine</name>
        <dbReference type="ChEBI" id="CHEBI:57926"/>
    </ligand>
</feature>
<keyword evidence="6 13" id="KW-0808">Transferase</keyword>
<dbReference type="PANTHER" id="PTHR17490">
    <property type="entry name" value="SUA5"/>
    <property type="match status" value="1"/>
</dbReference>
<evidence type="ECO:0000256" key="3">
    <source>
        <dbReference type="ARBA" id="ARBA00012584"/>
    </source>
</evidence>
<evidence type="ECO:0000259" key="15">
    <source>
        <dbReference type="PROSITE" id="PS51163"/>
    </source>
</evidence>
<comment type="function">
    <text evidence="13">Required for the formation of a threonylcarbamoyl group on adenosine at position 37 (t(6)A37) in tRNAs that read codons beginning with adenine.</text>
</comment>
<feature type="binding site" evidence="14">
    <location>
        <position position="193"/>
    </location>
    <ligand>
        <name>ATP</name>
        <dbReference type="ChEBI" id="CHEBI:30616"/>
    </ligand>
</feature>
<organism evidence="16 17">
    <name type="scientific">Methylacidiphilum kamchatkense Kam1</name>
    <dbReference type="NCBI Taxonomy" id="1202785"/>
    <lineage>
        <taxon>Bacteria</taxon>
        <taxon>Pseudomonadati</taxon>
        <taxon>Verrucomicrobiota</taxon>
        <taxon>Methylacidiphilae</taxon>
        <taxon>Methylacidiphilales</taxon>
        <taxon>Methylacidiphilaceae</taxon>
        <taxon>Methylacidiphilum (ex Ratnadevi et al. 2023)</taxon>
    </lineage>
</organism>
<evidence type="ECO:0000256" key="8">
    <source>
        <dbReference type="ARBA" id="ARBA00022695"/>
    </source>
</evidence>
<protein>
    <recommendedName>
        <fullName evidence="4 13">Threonylcarbamoyl-AMP synthase</fullName>
        <shortName evidence="13">TC-AMP synthase</shortName>
        <ecNumber evidence="3 13">2.7.7.87</ecNumber>
    </recommendedName>
    <alternativeName>
        <fullName evidence="11 13">L-threonylcarbamoyladenylate synthase</fullName>
    </alternativeName>
</protein>
<dbReference type="InterPro" id="IPR010923">
    <property type="entry name" value="T(6)A37_SUA5"/>
</dbReference>
<name>A0A516TPM0_9BACT</name>
<dbReference type="InterPro" id="IPR005145">
    <property type="entry name" value="Sua5_C"/>
</dbReference>
<dbReference type="Gene3D" id="3.40.50.11030">
    <property type="entry name" value="Threonylcarbamoyl-AMP synthase, C-terminal domain"/>
    <property type="match status" value="1"/>
</dbReference>
<keyword evidence="10 13" id="KW-0067">ATP-binding</keyword>
<dbReference type="InterPro" id="IPR038385">
    <property type="entry name" value="Sua5/YwlC_C"/>
</dbReference>
<dbReference type="GO" id="GO:0005737">
    <property type="term" value="C:cytoplasm"/>
    <property type="evidence" value="ECO:0007669"/>
    <property type="project" value="UniProtKB-SubCell"/>
</dbReference>
<evidence type="ECO:0000313" key="17">
    <source>
        <dbReference type="Proteomes" id="UP000315925"/>
    </source>
</evidence>
<evidence type="ECO:0000256" key="13">
    <source>
        <dbReference type="PIRNR" id="PIRNR004930"/>
    </source>
</evidence>
<feature type="binding site" evidence="14">
    <location>
        <position position="56"/>
    </location>
    <ligand>
        <name>ATP</name>
        <dbReference type="ChEBI" id="CHEBI:30616"/>
    </ligand>
</feature>
<sequence length="326" mass="35858">MKNQGSALPIENAIEKAIELLQKGEVVAIPTETVYGLAADALNSEAVARLFELKKRPKIDPVIVHCYCASQVFSFVQNLPEPARFLATMYWPGPLTLVLEKKDSIPDIVSAGLPFAGFRVPKHPLTLKLIEKLGRPLAAPSANRFGKISPTTAQAVFEEFNHLIPLILDGGPCPVGIESTVISFTHDPPLLLRYGAIPREEIEKRIGPLAVPAPNTEWNLAPGRFPKHYAPSVPVEIISSLSEIPYWKRKNAGLIFWGKEDTTGFKVVKNLSKERSLIEAAANFFQMLRELDKSNIEKIYALLLPEEGLGKAINERIKKAAGSPSL</sequence>
<keyword evidence="7 13" id="KW-0819">tRNA processing</keyword>
<feature type="binding site" evidence="14">
    <location>
        <position position="65"/>
    </location>
    <ligand>
        <name>L-threonine</name>
        <dbReference type="ChEBI" id="CHEBI:57926"/>
    </ligand>
</feature>
<dbReference type="RefSeq" id="WP_052250412.1">
    <property type="nucleotide sequence ID" value="NZ_CP037899.1"/>
</dbReference>
<dbReference type="EMBL" id="CP037899">
    <property type="protein sequence ID" value="QDQ43187.1"/>
    <property type="molecule type" value="Genomic_DNA"/>
</dbReference>
<dbReference type="Pfam" id="PF01300">
    <property type="entry name" value="Sua5_yciO_yrdC"/>
    <property type="match status" value="1"/>
</dbReference>
<feature type="binding site" evidence="14">
    <location>
        <position position="179"/>
    </location>
    <ligand>
        <name>L-threonine</name>
        <dbReference type="ChEBI" id="CHEBI:57926"/>
    </ligand>
</feature>
<keyword evidence="9 13" id="KW-0547">Nucleotide-binding</keyword>
<keyword evidence="8 13" id="KW-0548">Nucleotidyltransferase</keyword>
<evidence type="ECO:0000256" key="10">
    <source>
        <dbReference type="ARBA" id="ARBA00022840"/>
    </source>
</evidence>
<evidence type="ECO:0000313" key="16">
    <source>
        <dbReference type="EMBL" id="QDQ43187.1"/>
    </source>
</evidence>
<dbReference type="SUPFAM" id="SSF55821">
    <property type="entry name" value="YrdC/RibB"/>
    <property type="match status" value="1"/>
</dbReference>
<feature type="binding site" evidence="14">
    <location>
        <position position="141"/>
    </location>
    <ligand>
        <name>ATP</name>
        <dbReference type="ChEBI" id="CHEBI:30616"/>
    </ligand>
</feature>
<reference evidence="17" key="1">
    <citation type="submission" date="2019-03" db="EMBL/GenBank/DDBJ databases">
        <title>Complete genome of Methylacidiphilum kamchatkense Kam1.</title>
        <authorList>
            <person name="Kruse T."/>
            <person name="Murarilal Ratnadevi C."/>
            <person name="Erikstad H.-A."/>
            <person name="Birkeland N.-K."/>
        </authorList>
    </citation>
    <scope>NUCLEOTIDE SEQUENCE [LARGE SCALE GENOMIC DNA]</scope>
    <source>
        <strain evidence="17">kam1</strain>
    </source>
</reference>
<dbReference type="PIRSF" id="PIRSF004930">
    <property type="entry name" value="Tln_factor_SUA5"/>
    <property type="match status" value="1"/>
</dbReference>
<dbReference type="Pfam" id="PF03481">
    <property type="entry name" value="Sua5_C"/>
    <property type="match status" value="1"/>
</dbReference>
<dbReference type="FunFam" id="3.90.870.10:FF:000009">
    <property type="entry name" value="Threonylcarbamoyl-AMP synthase, putative"/>
    <property type="match status" value="1"/>
</dbReference>
<evidence type="ECO:0000256" key="1">
    <source>
        <dbReference type="ARBA" id="ARBA00004496"/>
    </source>
</evidence>
<evidence type="ECO:0000256" key="2">
    <source>
        <dbReference type="ARBA" id="ARBA00007663"/>
    </source>
</evidence>
<evidence type="ECO:0000256" key="4">
    <source>
        <dbReference type="ARBA" id="ARBA00015492"/>
    </source>
</evidence>
<dbReference type="GO" id="GO:0005524">
    <property type="term" value="F:ATP binding"/>
    <property type="evidence" value="ECO:0007669"/>
    <property type="project" value="UniProtKB-UniRule"/>
</dbReference>
<evidence type="ECO:0000256" key="12">
    <source>
        <dbReference type="ARBA" id="ARBA00048366"/>
    </source>
</evidence>
<dbReference type="InterPro" id="IPR017945">
    <property type="entry name" value="DHBP_synth_RibB-like_a/b_dom"/>
</dbReference>
<evidence type="ECO:0000256" key="11">
    <source>
        <dbReference type="ARBA" id="ARBA00029774"/>
    </source>
</evidence>
<evidence type="ECO:0000256" key="5">
    <source>
        <dbReference type="ARBA" id="ARBA00022490"/>
    </source>
</evidence>
<dbReference type="GO" id="GO:0003725">
    <property type="term" value="F:double-stranded RNA binding"/>
    <property type="evidence" value="ECO:0007669"/>
    <property type="project" value="UniProtKB-UniRule"/>
</dbReference>
<dbReference type="Gene3D" id="3.90.870.10">
    <property type="entry name" value="DHBP synthase"/>
    <property type="match status" value="1"/>
</dbReference>
<dbReference type="PANTHER" id="PTHR17490:SF16">
    <property type="entry name" value="THREONYLCARBAMOYL-AMP SYNTHASE"/>
    <property type="match status" value="1"/>
</dbReference>
<dbReference type="InterPro" id="IPR006070">
    <property type="entry name" value="Sua5-like_dom"/>
</dbReference>
<dbReference type="GO" id="GO:0061710">
    <property type="term" value="F:L-threonylcarbamoyladenylate synthase"/>
    <property type="evidence" value="ECO:0007669"/>
    <property type="project" value="UniProtKB-EC"/>
</dbReference>
<comment type="catalytic activity">
    <reaction evidence="12 13">
        <text>L-threonine + hydrogencarbonate + ATP = L-threonylcarbamoyladenylate + diphosphate + H2O</text>
        <dbReference type="Rhea" id="RHEA:36407"/>
        <dbReference type="ChEBI" id="CHEBI:15377"/>
        <dbReference type="ChEBI" id="CHEBI:17544"/>
        <dbReference type="ChEBI" id="CHEBI:30616"/>
        <dbReference type="ChEBI" id="CHEBI:33019"/>
        <dbReference type="ChEBI" id="CHEBI:57926"/>
        <dbReference type="ChEBI" id="CHEBI:73682"/>
        <dbReference type="EC" id="2.7.7.87"/>
    </reaction>
</comment>
<feature type="binding site" evidence="14">
    <location>
        <position position="33"/>
    </location>
    <ligand>
        <name>L-threonine</name>
        <dbReference type="ChEBI" id="CHEBI:57926"/>
    </ligand>
</feature>
<keyword evidence="5 13" id="KW-0963">Cytoplasm</keyword>
<gene>
    <name evidence="16" type="ORF">kam1_1977</name>
</gene>
<feature type="binding site" evidence="14">
    <location>
        <position position="229"/>
    </location>
    <ligand>
        <name>ATP</name>
        <dbReference type="ChEBI" id="CHEBI:30616"/>
    </ligand>
</feature>
<dbReference type="NCBIfam" id="TIGR00057">
    <property type="entry name" value="L-threonylcarbamoyladenylate synthase"/>
    <property type="match status" value="1"/>
</dbReference>
<dbReference type="GO" id="GO:0008033">
    <property type="term" value="P:tRNA processing"/>
    <property type="evidence" value="ECO:0007669"/>
    <property type="project" value="UniProtKB-KW"/>
</dbReference>
<comment type="similarity">
    <text evidence="2 13">Belongs to the SUA5 family.</text>
</comment>
<dbReference type="STRING" id="1202785.A946_02405"/>
<evidence type="ECO:0000256" key="14">
    <source>
        <dbReference type="PIRSR" id="PIRSR004930-1"/>
    </source>
</evidence>